<proteinExistence type="predicted"/>
<evidence type="ECO:0000313" key="1">
    <source>
        <dbReference type="EMBL" id="THZ70853.1"/>
    </source>
</evidence>
<name>A0A4S9WZJ2_AURPU</name>
<dbReference type="Proteomes" id="UP000310039">
    <property type="component" value="Unassembled WGS sequence"/>
</dbReference>
<dbReference type="AlphaFoldDB" id="A0A4S9WZJ2"/>
<dbReference type="EMBL" id="QZBT01000353">
    <property type="protein sequence ID" value="THZ70853.1"/>
    <property type="molecule type" value="Genomic_DNA"/>
</dbReference>
<evidence type="ECO:0000313" key="2">
    <source>
        <dbReference type="Proteomes" id="UP000310039"/>
    </source>
</evidence>
<gene>
    <name evidence="1" type="ORF">D6C84_10375</name>
</gene>
<sequence length="142" mass="16357">MSTHDQIHDFLTENSSKLPADIESCQYAILDDRSVSDNTIILAHSYSSLQMGDPNTMTEEEAEQWMRDCEEDEEGEDDGWREWRVRFEDAEKMATMLCFEGDLTMKLYSEESVGSLTDEAGVFRLRDAYEALMGMEMGRDEL</sequence>
<accession>A0A4S9WZJ2</accession>
<organism evidence="1 2">
    <name type="scientific">Aureobasidium pullulans</name>
    <name type="common">Black yeast</name>
    <name type="synonym">Pullularia pullulans</name>
    <dbReference type="NCBI Taxonomy" id="5580"/>
    <lineage>
        <taxon>Eukaryota</taxon>
        <taxon>Fungi</taxon>
        <taxon>Dikarya</taxon>
        <taxon>Ascomycota</taxon>
        <taxon>Pezizomycotina</taxon>
        <taxon>Dothideomycetes</taxon>
        <taxon>Dothideomycetidae</taxon>
        <taxon>Dothideales</taxon>
        <taxon>Saccotheciaceae</taxon>
        <taxon>Aureobasidium</taxon>
    </lineage>
</organism>
<reference evidence="1 2" key="1">
    <citation type="submission" date="2018-10" db="EMBL/GenBank/DDBJ databases">
        <title>Fifty Aureobasidium pullulans genomes reveal a recombining polyextremotolerant generalist.</title>
        <authorList>
            <person name="Gostincar C."/>
            <person name="Turk M."/>
            <person name="Zajc J."/>
            <person name="Gunde-Cimerman N."/>
        </authorList>
    </citation>
    <scope>NUCLEOTIDE SEQUENCE [LARGE SCALE GENOMIC DNA]</scope>
    <source>
        <strain evidence="1 2">EXF-3403</strain>
    </source>
</reference>
<comment type="caution">
    <text evidence="1">The sequence shown here is derived from an EMBL/GenBank/DDBJ whole genome shotgun (WGS) entry which is preliminary data.</text>
</comment>
<protein>
    <submittedName>
        <fullName evidence="1">Uncharacterized protein</fullName>
    </submittedName>
</protein>